<feature type="region of interest" description="Disordered" evidence="1">
    <location>
        <begin position="58"/>
        <end position="97"/>
    </location>
</feature>
<feature type="chain" id="PRO_5007856619" description="Secreted protein" evidence="2">
    <location>
        <begin position="18"/>
        <end position="97"/>
    </location>
</feature>
<sequence length="97" mass="11326">MVKARLWLLWSTVKELSFRLLSAPDQARKENCWHGVDCVKQTSSIHALRYNHVRLSRWPERSEQRPEERQKKREQGCKPADTSSPRQPQVRAGDTAS</sequence>
<evidence type="ECO:0000313" key="3">
    <source>
        <dbReference type="EMBL" id="KZV84600.1"/>
    </source>
</evidence>
<evidence type="ECO:0000256" key="2">
    <source>
        <dbReference type="SAM" id="SignalP"/>
    </source>
</evidence>
<keyword evidence="2" id="KW-0732">Signal</keyword>
<dbReference type="InParanoid" id="A0A165DIB2"/>
<dbReference type="AlphaFoldDB" id="A0A165DIB2"/>
<protein>
    <recommendedName>
        <fullName evidence="5">Secreted protein</fullName>
    </recommendedName>
</protein>
<dbReference type="OrthoDB" id="2745518at2759"/>
<gene>
    <name evidence="3" type="ORF">EXIGLDRAFT_726960</name>
</gene>
<dbReference type="EMBL" id="KV426217">
    <property type="protein sequence ID" value="KZV84600.1"/>
    <property type="molecule type" value="Genomic_DNA"/>
</dbReference>
<dbReference type="Proteomes" id="UP000077266">
    <property type="component" value="Unassembled WGS sequence"/>
</dbReference>
<proteinExistence type="predicted"/>
<evidence type="ECO:0008006" key="5">
    <source>
        <dbReference type="Google" id="ProtNLM"/>
    </source>
</evidence>
<evidence type="ECO:0000256" key="1">
    <source>
        <dbReference type="SAM" id="MobiDB-lite"/>
    </source>
</evidence>
<organism evidence="3 4">
    <name type="scientific">Exidia glandulosa HHB12029</name>
    <dbReference type="NCBI Taxonomy" id="1314781"/>
    <lineage>
        <taxon>Eukaryota</taxon>
        <taxon>Fungi</taxon>
        <taxon>Dikarya</taxon>
        <taxon>Basidiomycota</taxon>
        <taxon>Agaricomycotina</taxon>
        <taxon>Agaricomycetes</taxon>
        <taxon>Auriculariales</taxon>
        <taxon>Exidiaceae</taxon>
        <taxon>Exidia</taxon>
    </lineage>
</organism>
<keyword evidence="4" id="KW-1185">Reference proteome</keyword>
<feature type="non-terminal residue" evidence="3">
    <location>
        <position position="97"/>
    </location>
</feature>
<reference evidence="3 4" key="1">
    <citation type="journal article" date="2016" name="Mol. Biol. Evol.">
        <title>Comparative Genomics of Early-Diverging Mushroom-Forming Fungi Provides Insights into the Origins of Lignocellulose Decay Capabilities.</title>
        <authorList>
            <person name="Nagy L.G."/>
            <person name="Riley R."/>
            <person name="Tritt A."/>
            <person name="Adam C."/>
            <person name="Daum C."/>
            <person name="Floudas D."/>
            <person name="Sun H."/>
            <person name="Yadav J.S."/>
            <person name="Pangilinan J."/>
            <person name="Larsson K.H."/>
            <person name="Matsuura K."/>
            <person name="Barry K."/>
            <person name="Labutti K."/>
            <person name="Kuo R."/>
            <person name="Ohm R.A."/>
            <person name="Bhattacharya S.S."/>
            <person name="Shirouzu T."/>
            <person name="Yoshinaga Y."/>
            <person name="Martin F.M."/>
            <person name="Grigoriev I.V."/>
            <person name="Hibbett D.S."/>
        </authorList>
    </citation>
    <scope>NUCLEOTIDE SEQUENCE [LARGE SCALE GENOMIC DNA]</scope>
    <source>
        <strain evidence="3 4">HHB12029</strain>
    </source>
</reference>
<accession>A0A165DIB2</accession>
<feature type="compositionally biased region" description="Basic and acidic residues" evidence="1">
    <location>
        <begin position="58"/>
        <end position="76"/>
    </location>
</feature>
<feature type="signal peptide" evidence="2">
    <location>
        <begin position="1"/>
        <end position="17"/>
    </location>
</feature>
<evidence type="ECO:0000313" key="4">
    <source>
        <dbReference type="Proteomes" id="UP000077266"/>
    </source>
</evidence>
<name>A0A165DIB2_EXIGL</name>